<sequence>MSVKEKENKFLKYLKDWFGDLDFSPPKWHKEEKESVPDEGDPVFESSVPNEGVVDEFLDGISVGICYTDAKGNGTERWVNMQTLRTNGVIYAYCHARKQMRSFRIENIKFVYDDAGEIIDTKDFFLELGIDVSRYAQVGQSRREKKQSAFAYKEAGQEHGKKHKEIAASGMRILAALARADGDHDPVETEIILEYAIEYAKSFHGVSATDEDKKVIYKHIRYLRPRPSTVMDCVDEIYEKPMSERKLLLLYAKRLVESDGKITSEEADLLIMLNSELSIL</sequence>
<accession>A0A4R2P4M4</accession>
<evidence type="ECO:0000313" key="1">
    <source>
        <dbReference type="EMBL" id="TCP29703.1"/>
    </source>
</evidence>
<dbReference type="OrthoDB" id="7173212at2"/>
<gene>
    <name evidence="1" type="ORF">EV659_11813</name>
</gene>
<dbReference type="InParanoid" id="A0A4R2P4M4"/>
<dbReference type="Proteomes" id="UP000295399">
    <property type="component" value="Unassembled WGS sequence"/>
</dbReference>
<reference evidence="1 2" key="1">
    <citation type="submission" date="2019-03" db="EMBL/GenBank/DDBJ databases">
        <title>Genomic Encyclopedia of Type Strains, Phase IV (KMG-IV): sequencing the most valuable type-strain genomes for metagenomic binning, comparative biology and taxonomic classification.</title>
        <authorList>
            <person name="Goeker M."/>
        </authorList>
    </citation>
    <scope>NUCLEOTIDE SEQUENCE [LARGE SCALE GENOMIC DNA]</scope>
    <source>
        <strain evidence="1 2">DSM 2132</strain>
    </source>
</reference>
<dbReference type="SUPFAM" id="SSF158682">
    <property type="entry name" value="TerB-like"/>
    <property type="match status" value="1"/>
</dbReference>
<dbReference type="AlphaFoldDB" id="A0A4R2P4M4"/>
<evidence type="ECO:0008006" key="3">
    <source>
        <dbReference type="Google" id="ProtNLM"/>
    </source>
</evidence>
<dbReference type="RefSeq" id="WP_132709590.1">
    <property type="nucleotide sequence ID" value="NZ_JACIGF010000018.1"/>
</dbReference>
<name>A0A4R2P4M4_RHOSA</name>
<keyword evidence="2" id="KW-1185">Reference proteome</keyword>
<evidence type="ECO:0000313" key="2">
    <source>
        <dbReference type="Proteomes" id="UP000295399"/>
    </source>
</evidence>
<proteinExistence type="predicted"/>
<dbReference type="InterPro" id="IPR029024">
    <property type="entry name" value="TerB-like"/>
</dbReference>
<protein>
    <recommendedName>
        <fullName evidence="3">Tellurite resistance protein TerB</fullName>
    </recommendedName>
</protein>
<comment type="caution">
    <text evidence="1">The sequence shown here is derived from an EMBL/GenBank/DDBJ whole genome shotgun (WGS) entry which is preliminary data.</text>
</comment>
<dbReference type="Gene3D" id="1.10.3680.10">
    <property type="entry name" value="TerB-like"/>
    <property type="match status" value="1"/>
</dbReference>
<organism evidence="1 2">
    <name type="scientific">Rhodothalassium salexigens DSM 2132</name>
    <dbReference type="NCBI Taxonomy" id="1188247"/>
    <lineage>
        <taxon>Bacteria</taxon>
        <taxon>Pseudomonadati</taxon>
        <taxon>Pseudomonadota</taxon>
        <taxon>Alphaproteobacteria</taxon>
        <taxon>Rhodothalassiales</taxon>
        <taxon>Rhodothalassiaceae</taxon>
        <taxon>Rhodothalassium</taxon>
    </lineage>
</organism>
<dbReference type="EMBL" id="SLXO01000018">
    <property type="protein sequence ID" value="TCP29703.1"/>
    <property type="molecule type" value="Genomic_DNA"/>
</dbReference>